<sequence>MGVALCCIFVSYDASREEQLMCSAGIRGRYCRQANCTHFDFNSDCSGWMVNYGFEQPITKDHVLIRYLSRDKFYPISLEDKCGGRGTNNIWTTDCLDQECHQLELSFTGRLFNDVKVK</sequence>
<name>A0A9D4A463_9ROSI</name>
<proteinExistence type="predicted"/>
<evidence type="ECO:0000313" key="2">
    <source>
        <dbReference type="Proteomes" id="UP000828251"/>
    </source>
</evidence>
<protein>
    <submittedName>
        <fullName evidence="1">Uncharacterized protein</fullName>
    </submittedName>
</protein>
<reference evidence="1 2" key="1">
    <citation type="journal article" date="2021" name="Plant Biotechnol. J.">
        <title>Multi-omics assisted identification of the key and species-specific regulatory components of drought-tolerant mechanisms in Gossypium stocksii.</title>
        <authorList>
            <person name="Yu D."/>
            <person name="Ke L."/>
            <person name="Zhang D."/>
            <person name="Wu Y."/>
            <person name="Sun Y."/>
            <person name="Mei J."/>
            <person name="Sun J."/>
            <person name="Sun Y."/>
        </authorList>
    </citation>
    <scope>NUCLEOTIDE SEQUENCE [LARGE SCALE GENOMIC DNA]</scope>
    <source>
        <strain evidence="2">cv. E1</strain>
        <tissue evidence="1">Leaf</tissue>
    </source>
</reference>
<dbReference type="AlphaFoldDB" id="A0A9D4A463"/>
<dbReference type="Proteomes" id="UP000828251">
    <property type="component" value="Unassembled WGS sequence"/>
</dbReference>
<evidence type="ECO:0000313" key="1">
    <source>
        <dbReference type="EMBL" id="KAH1083935.1"/>
    </source>
</evidence>
<organism evidence="1 2">
    <name type="scientific">Gossypium stocksii</name>
    <dbReference type="NCBI Taxonomy" id="47602"/>
    <lineage>
        <taxon>Eukaryota</taxon>
        <taxon>Viridiplantae</taxon>
        <taxon>Streptophyta</taxon>
        <taxon>Embryophyta</taxon>
        <taxon>Tracheophyta</taxon>
        <taxon>Spermatophyta</taxon>
        <taxon>Magnoliopsida</taxon>
        <taxon>eudicotyledons</taxon>
        <taxon>Gunneridae</taxon>
        <taxon>Pentapetalae</taxon>
        <taxon>rosids</taxon>
        <taxon>malvids</taxon>
        <taxon>Malvales</taxon>
        <taxon>Malvaceae</taxon>
        <taxon>Malvoideae</taxon>
        <taxon>Gossypium</taxon>
    </lineage>
</organism>
<dbReference type="OrthoDB" id="1751997at2759"/>
<comment type="caution">
    <text evidence="1">The sequence shown here is derived from an EMBL/GenBank/DDBJ whole genome shotgun (WGS) entry which is preliminary data.</text>
</comment>
<gene>
    <name evidence="1" type="ORF">J1N35_023696</name>
</gene>
<accession>A0A9D4A463</accession>
<dbReference type="EMBL" id="JAIQCV010000007">
    <property type="protein sequence ID" value="KAH1083935.1"/>
    <property type="molecule type" value="Genomic_DNA"/>
</dbReference>
<keyword evidence="2" id="KW-1185">Reference proteome</keyword>